<reference evidence="3 4" key="1">
    <citation type="submission" date="2021-02" db="EMBL/GenBank/DDBJ databases">
        <title>Variation within the Batrachochytrium salamandrivorans European outbreak.</title>
        <authorList>
            <person name="Kelly M."/>
            <person name="Pasmans F."/>
            <person name="Shea T.P."/>
            <person name="Munoz J.F."/>
            <person name="Carranza S."/>
            <person name="Cuomo C.A."/>
            <person name="Martel A."/>
        </authorList>
    </citation>
    <scope>NUCLEOTIDE SEQUENCE [LARGE SCALE GENOMIC DNA]</scope>
    <source>
        <strain evidence="3 4">AMFP18/2</strain>
    </source>
</reference>
<feature type="compositionally biased region" description="Polar residues" evidence="1">
    <location>
        <begin position="480"/>
        <end position="490"/>
    </location>
</feature>
<dbReference type="Proteomes" id="UP001648503">
    <property type="component" value="Unassembled WGS sequence"/>
</dbReference>
<dbReference type="PROSITE" id="PS50238">
    <property type="entry name" value="RHOGAP"/>
    <property type="match status" value="1"/>
</dbReference>
<feature type="compositionally biased region" description="Basic and acidic residues" evidence="1">
    <location>
        <begin position="562"/>
        <end position="572"/>
    </location>
</feature>
<gene>
    <name evidence="3" type="ORF">BASA50_002779</name>
</gene>
<evidence type="ECO:0000259" key="2">
    <source>
        <dbReference type="PROSITE" id="PS50238"/>
    </source>
</evidence>
<dbReference type="SMART" id="SM00324">
    <property type="entry name" value="RhoGAP"/>
    <property type="match status" value="1"/>
</dbReference>
<feature type="region of interest" description="Disordered" evidence="1">
    <location>
        <begin position="208"/>
        <end position="228"/>
    </location>
</feature>
<sequence>MDRHAINFEPVVTTCIHLLPCIGVGPTQGLLILQTQMLGNDEVESDLPSLTSINAVVTVDTIDYIVLPASDMEKNVSLPVSPKDDFRSLAGTAFTTAAFKEELPILGLLDYLKSDQDQHDICKKTAAWPVIKSGYLRKSISTKHSRKKDSSNLNRSHTLPSHLSIPDKAESPSLNNSSARQWSSYYVEVRGLYMFFYSLLSDERAPDFPAKPDTSRNDSPTPLTNGRFKMFNNRKPPSMSPSAQQKNHAEIEDNIANIVHRTALLGDPTVTRTLVQYISLSEAILAFTDVGISNNDSHINMSRQAVNYMMLVPKPQTETNTRSDQVLLDVIVPWDTLESKWRMRDSTSHLETIDQIQEHIRLSELRDWAIAISVTGGCLGSTELDKLGRINTGVVPYVLSSKYTHPNIQSSSTAEKSSSESTNQYSIYRRASFLGALDKKSILGIFSRKDHDSPSSPRQELPPNIPPPDSPSPSYKSSLDCMNTTDQSSVIEGKSRTPFSMIESKILGLRGEKSKSKDDLQSSYLLPPQSDQVMVYQKFLKDIDQKRNSIFQSQESRRQRKDLRSRTSEADIHPSPPNHTKGAHKLNWSPALDSYSYSTTLQPPTIASSSTAASIEDSPHLSSKGLLPNGYSEQGKGPHLETKYHMQLELKKYWQWIWPRQSFNSAPEMQLATDFSDRVIPTESTILIKTKKIQFGGEFVLSPRSQELLHLLPLPLQKCISAIEDLGIDTEGIYRIPGANSDVEYLRALLDNDPVNTHLLKQVENVPNVSAQTMPLRSILVAPKASSSCTIDIPIDGEKILACVAEKYKVKDAIVSLDTEKNIKTLNTPASELRRKGYNTNLFNGDVHVLASLVKSILRRGLGAHHEPLFTFSLYHLFLKASKIENPLFRLAALQDVVHMLPDAHFVTLDLLCNHLANVISNSKTTRMSSRNISIVFGPTLFHEPPELKRTLTPRKLSQRVMEDMPIQCAVVETLIEYSQWIFSPKQYRMTAYAPGFLPIIAPPTLDDESFSQLSRAVATVPPNRYDSTPSKSNQSLDGVLCGPNYAEKNADVWFA</sequence>
<name>A0ABQ8FK74_9FUNG</name>
<feature type="region of interest" description="Disordered" evidence="1">
    <location>
        <begin position="550"/>
        <end position="584"/>
    </location>
</feature>
<dbReference type="InterPro" id="IPR000198">
    <property type="entry name" value="RhoGAP_dom"/>
</dbReference>
<protein>
    <recommendedName>
        <fullName evidence="2">Rho-GAP domain-containing protein</fullName>
    </recommendedName>
</protein>
<dbReference type="InterPro" id="IPR008936">
    <property type="entry name" value="Rho_GTPase_activation_prot"/>
</dbReference>
<dbReference type="Gene3D" id="1.10.555.10">
    <property type="entry name" value="Rho GTPase activation protein"/>
    <property type="match status" value="1"/>
</dbReference>
<accession>A0ABQ8FK74</accession>
<dbReference type="PANTHER" id="PTHR12552">
    <property type="entry name" value="OLIGOPHRENIN 1"/>
    <property type="match status" value="1"/>
</dbReference>
<comment type="caution">
    <text evidence="3">The sequence shown here is derived from an EMBL/GenBank/DDBJ whole genome shotgun (WGS) entry which is preliminary data.</text>
</comment>
<proteinExistence type="predicted"/>
<feature type="region of interest" description="Disordered" evidence="1">
    <location>
        <begin position="447"/>
        <end position="495"/>
    </location>
</feature>
<dbReference type="PANTHER" id="PTHR12552:SF1">
    <property type="entry name" value="RHO GTPASE-ACTIVATING PROTEIN GRAF"/>
    <property type="match status" value="1"/>
</dbReference>
<feature type="domain" description="Rho-GAP" evidence="2">
    <location>
        <begin position="706"/>
        <end position="983"/>
    </location>
</feature>
<dbReference type="EMBL" id="JAFCIX010000060">
    <property type="protein sequence ID" value="KAH6599754.1"/>
    <property type="molecule type" value="Genomic_DNA"/>
</dbReference>
<dbReference type="SUPFAM" id="SSF48350">
    <property type="entry name" value="GTPase activation domain, GAP"/>
    <property type="match status" value="1"/>
</dbReference>
<feature type="region of interest" description="Disordered" evidence="1">
    <location>
        <begin position="141"/>
        <end position="176"/>
    </location>
</feature>
<keyword evidence="4" id="KW-1185">Reference proteome</keyword>
<dbReference type="CDD" id="cd00159">
    <property type="entry name" value="RhoGAP"/>
    <property type="match status" value="1"/>
</dbReference>
<dbReference type="Pfam" id="PF00620">
    <property type="entry name" value="RhoGAP"/>
    <property type="match status" value="2"/>
</dbReference>
<organism evidence="3 4">
    <name type="scientific">Batrachochytrium salamandrivorans</name>
    <dbReference type="NCBI Taxonomy" id="1357716"/>
    <lineage>
        <taxon>Eukaryota</taxon>
        <taxon>Fungi</taxon>
        <taxon>Fungi incertae sedis</taxon>
        <taxon>Chytridiomycota</taxon>
        <taxon>Chytridiomycota incertae sedis</taxon>
        <taxon>Chytridiomycetes</taxon>
        <taxon>Rhizophydiales</taxon>
        <taxon>Rhizophydiales incertae sedis</taxon>
        <taxon>Batrachochytrium</taxon>
    </lineage>
</organism>
<evidence type="ECO:0000313" key="4">
    <source>
        <dbReference type="Proteomes" id="UP001648503"/>
    </source>
</evidence>
<feature type="compositionally biased region" description="Polar residues" evidence="1">
    <location>
        <begin position="151"/>
        <end position="161"/>
    </location>
</feature>
<evidence type="ECO:0000313" key="3">
    <source>
        <dbReference type="EMBL" id="KAH6599754.1"/>
    </source>
</evidence>
<evidence type="ECO:0000256" key="1">
    <source>
        <dbReference type="SAM" id="MobiDB-lite"/>
    </source>
</evidence>
<dbReference type="InterPro" id="IPR047234">
    <property type="entry name" value="GRAF_fam"/>
</dbReference>